<proteinExistence type="predicted"/>
<keyword evidence="4" id="KW-1185">Reference proteome</keyword>
<sequence>MFKVFYILCFVFIVVNSKDVQKKREGGRRGKLFSFNTVDEDIRIDLDFTVPFISIPVKRTMNSAHGLLDFPLININPASLALGGAVVLGTSIVVPFLLKYYAYEASGRYARSK</sequence>
<dbReference type="Proteomes" id="UP000249218">
    <property type="component" value="Unassembled WGS sequence"/>
</dbReference>
<feature type="transmembrane region" description="Helical" evidence="1">
    <location>
        <begin position="80"/>
        <end position="103"/>
    </location>
</feature>
<reference evidence="3 4" key="1">
    <citation type="journal article" date="2017" name="BMC Biol.">
        <title>Genomic innovations, transcriptional plasticity and gene loss underlying the evolution and divergence of two highly polyphagous and invasive Helicoverpa pest species.</title>
        <authorList>
            <person name="Pearce S.L."/>
            <person name="Clarke D.F."/>
            <person name="East P.D."/>
            <person name="Elfekih S."/>
            <person name="Gordon K.H."/>
            <person name="Jermiin L.S."/>
            <person name="McGaughran A."/>
            <person name="Oakeshott J.G."/>
            <person name="Papanikolaou A."/>
            <person name="Perera O.P."/>
            <person name="Rane R.V."/>
            <person name="Richards S."/>
            <person name="Tay W.T."/>
            <person name="Walsh T.K."/>
            <person name="Anderson A."/>
            <person name="Anderson C.J."/>
            <person name="Asgari S."/>
            <person name="Board P.G."/>
            <person name="Bretschneider A."/>
            <person name="Campbell P.M."/>
            <person name="Chertemps T."/>
            <person name="Christeller J.T."/>
            <person name="Coppin C.W."/>
            <person name="Downes S.J."/>
            <person name="Duan G."/>
            <person name="Farnsworth C.A."/>
            <person name="Good R.T."/>
            <person name="Han L.B."/>
            <person name="Han Y.C."/>
            <person name="Hatje K."/>
            <person name="Horne I."/>
            <person name="Huang Y.P."/>
            <person name="Hughes D.S."/>
            <person name="Jacquin-Joly E."/>
            <person name="James W."/>
            <person name="Jhangiani S."/>
            <person name="Kollmar M."/>
            <person name="Kuwar S.S."/>
            <person name="Li S."/>
            <person name="Liu N.Y."/>
            <person name="Maibeche M.T."/>
            <person name="Miller J.R."/>
            <person name="Montagne N."/>
            <person name="Perry T."/>
            <person name="Qu J."/>
            <person name="Song S.V."/>
            <person name="Sutton G.G."/>
            <person name="Vogel H."/>
            <person name="Walenz B.P."/>
            <person name="Xu W."/>
            <person name="Zhang H.J."/>
            <person name="Zou Z."/>
            <person name="Batterham P."/>
            <person name="Edwards O.R."/>
            <person name="Feyereisen R."/>
            <person name="Gibbs R.A."/>
            <person name="Heckel D.G."/>
            <person name="McGrath A."/>
            <person name="Robin C."/>
            <person name="Scherer S.E."/>
            <person name="Worley K.C."/>
            <person name="Wu Y.D."/>
        </authorList>
    </citation>
    <scope>NUCLEOTIDE SEQUENCE [LARGE SCALE GENOMIC DNA]</scope>
    <source>
        <strain evidence="3">Harm_GR_Male_#8</strain>
        <tissue evidence="3">Whole organism</tissue>
    </source>
</reference>
<dbReference type="OrthoDB" id="6436512at2759"/>
<dbReference type="EMBL" id="KZ149918">
    <property type="protein sequence ID" value="PZC77816.1"/>
    <property type="molecule type" value="Genomic_DNA"/>
</dbReference>
<name>A0A2W1BYQ0_HELAM</name>
<accession>A0A2W1BYQ0</accession>
<protein>
    <submittedName>
        <fullName evidence="3">Uncharacterized protein</fullName>
    </submittedName>
</protein>
<organism evidence="3 4">
    <name type="scientific">Helicoverpa armigera</name>
    <name type="common">Cotton bollworm</name>
    <name type="synonym">Heliothis armigera</name>
    <dbReference type="NCBI Taxonomy" id="29058"/>
    <lineage>
        <taxon>Eukaryota</taxon>
        <taxon>Metazoa</taxon>
        <taxon>Ecdysozoa</taxon>
        <taxon>Arthropoda</taxon>
        <taxon>Hexapoda</taxon>
        <taxon>Insecta</taxon>
        <taxon>Pterygota</taxon>
        <taxon>Neoptera</taxon>
        <taxon>Endopterygota</taxon>
        <taxon>Lepidoptera</taxon>
        <taxon>Glossata</taxon>
        <taxon>Ditrysia</taxon>
        <taxon>Noctuoidea</taxon>
        <taxon>Noctuidae</taxon>
        <taxon>Heliothinae</taxon>
        <taxon>Helicoverpa</taxon>
    </lineage>
</organism>
<keyword evidence="1" id="KW-0812">Transmembrane</keyword>
<evidence type="ECO:0000256" key="2">
    <source>
        <dbReference type="SAM" id="SignalP"/>
    </source>
</evidence>
<gene>
    <name evidence="3" type="primary">HaOG202927</name>
    <name evidence="3" type="ORF">B5X24_HaOG202927</name>
</gene>
<evidence type="ECO:0000313" key="4">
    <source>
        <dbReference type="Proteomes" id="UP000249218"/>
    </source>
</evidence>
<evidence type="ECO:0000313" key="3">
    <source>
        <dbReference type="EMBL" id="PZC77816.1"/>
    </source>
</evidence>
<keyword evidence="1" id="KW-0472">Membrane</keyword>
<keyword evidence="1" id="KW-1133">Transmembrane helix</keyword>
<dbReference type="AlphaFoldDB" id="A0A2W1BYQ0"/>
<feature type="signal peptide" evidence="2">
    <location>
        <begin position="1"/>
        <end position="17"/>
    </location>
</feature>
<feature type="chain" id="PRO_5015999583" evidence="2">
    <location>
        <begin position="18"/>
        <end position="113"/>
    </location>
</feature>
<keyword evidence="2" id="KW-0732">Signal</keyword>
<evidence type="ECO:0000256" key="1">
    <source>
        <dbReference type="SAM" id="Phobius"/>
    </source>
</evidence>